<feature type="transmembrane region" description="Helical" evidence="2">
    <location>
        <begin position="81"/>
        <end position="106"/>
    </location>
</feature>
<feature type="transmembrane region" description="Helical" evidence="2">
    <location>
        <begin position="151"/>
        <end position="169"/>
    </location>
</feature>
<feature type="compositionally biased region" description="Acidic residues" evidence="1">
    <location>
        <begin position="468"/>
        <end position="482"/>
    </location>
</feature>
<feature type="transmembrane region" description="Helical" evidence="2">
    <location>
        <begin position="49"/>
        <end position="69"/>
    </location>
</feature>
<protein>
    <recommendedName>
        <fullName evidence="6">Retrotransposon gag domain-containing protein</fullName>
    </recommendedName>
</protein>
<dbReference type="AlphaFoldDB" id="A0A6G0KBM5"/>
<dbReference type="Proteomes" id="UP000488956">
    <property type="component" value="Unassembled WGS sequence"/>
</dbReference>
<reference evidence="4 5" key="1">
    <citation type="submission" date="2018-09" db="EMBL/GenBank/DDBJ databases">
        <title>Genomic investigation of the strawberry pathogen Phytophthora fragariae indicates pathogenicity is determined by transcriptional variation in three key races.</title>
        <authorList>
            <person name="Adams T.M."/>
            <person name="Armitage A.D."/>
            <person name="Sobczyk M.K."/>
            <person name="Bates H.J."/>
            <person name="Dunwell J.M."/>
            <person name="Nellist C.F."/>
            <person name="Harrison R.J."/>
        </authorList>
    </citation>
    <scope>NUCLEOTIDE SEQUENCE [LARGE SCALE GENOMIC DNA]</scope>
    <source>
        <strain evidence="4 5">ONT-3</strain>
    </source>
</reference>
<evidence type="ECO:0000256" key="3">
    <source>
        <dbReference type="SAM" id="SignalP"/>
    </source>
</evidence>
<feature type="transmembrane region" description="Helical" evidence="2">
    <location>
        <begin position="112"/>
        <end position="130"/>
    </location>
</feature>
<evidence type="ECO:0000313" key="5">
    <source>
        <dbReference type="Proteomes" id="UP000488956"/>
    </source>
</evidence>
<comment type="caution">
    <text evidence="4">The sequence shown here is derived from an EMBL/GenBank/DDBJ whole genome shotgun (WGS) entry which is preliminary data.</text>
</comment>
<dbReference type="EMBL" id="QXFX01001978">
    <property type="protein sequence ID" value="KAE9082265.1"/>
    <property type="molecule type" value="Genomic_DNA"/>
</dbReference>
<evidence type="ECO:0008006" key="6">
    <source>
        <dbReference type="Google" id="ProtNLM"/>
    </source>
</evidence>
<dbReference type="PROSITE" id="PS51257">
    <property type="entry name" value="PROKAR_LIPOPROTEIN"/>
    <property type="match status" value="1"/>
</dbReference>
<keyword evidence="3" id="KW-0732">Signal</keyword>
<organism evidence="4 5">
    <name type="scientific">Phytophthora fragariae</name>
    <dbReference type="NCBI Taxonomy" id="53985"/>
    <lineage>
        <taxon>Eukaryota</taxon>
        <taxon>Sar</taxon>
        <taxon>Stramenopiles</taxon>
        <taxon>Oomycota</taxon>
        <taxon>Peronosporomycetes</taxon>
        <taxon>Peronosporales</taxon>
        <taxon>Peronosporaceae</taxon>
        <taxon>Phytophthora</taxon>
    </lineage>
</organism>
<feature type="compositionally biased region" description="Acidic residues" evidence="1">
    <location>
        <begin position="490"/>
        <end position="501"/>
    </location>
</feature>
<keyword evidence="2" id="KW-0472">Membrane</keyword>
<keyword evidence="2" id="KW-1133">Transmembrane helix</keyword>
<feature type="region of interest" description="Disordered" evidence="1">
    <location>
        <begin position="334"/>
        <end position="380"/>
    </location>
</feature>
<keyword evidence="2" id="KW-0812">Transmembrane</keyword>
<feature type="signal peptide" evidence="3">
    <location>
        <begin position="1"/>
        <end position="33"/>
    </location>
</feature>
<feature type="chain" id="PRO_5026306242" description="Retrotransposon gag domain-containing protein" evidence="3">
    <location>
        <begin position="34"/>
        <end position="662"/>
    </location>
</feature>
<evidence type="ECO:0000256" key="2">
    <source>
        <dbReference type="SAM" id="Phobius"/>
    </source>
</evidence>
<gene>
    <name evidence="4" type="ORF">PF010_g21657</name>
</gene>
<feature type="compositionally biased region" description="Polar residues" evidence="1">
    <location>
        <begin position="349"/>
        <end position="362"/>
    </location>
</feature>
<proteinExistence type="predicted"/>
<name>A0A6G0KBM5_9STRA</name>
<accession>A0A6G0KBM5</accession>
<evidence type="ECO:0000256" key="1">
    <source>
        <dbReference type="SAM" id="MobiDB-lite"/>
    </source>
</evidence>
<feature type="region of interest" description="Disordered" evidence="1">
    <location>
        <begin position="393"/>
        <end position="542"/>
    </location>
</feature>
<evidence type="ECO:0000313" key="4">
    <source>
        <dbReference type="EMBL" id="KAE9082265.1"/>
    </source>
</evidence>
<sequence length="662" mass="72500">MQKYRDSTSVCRSLMLLGAISLLSLACAGIVDAFPLESPDLGLAHSGTLWARGVLVTLFDSYALSWMFGQYVPQLEISRRTLIVAAIAATIAVQASALILILLLWYPLPFTLIWVSGPWIWTLALSLMLSKGEIIRDNPQVLAEVRRFSTLLILTTSTGLVYIAFNVIFQSVPAEWQMPAAVLVPVFKIIQKNVICRRLRGQDDMKPEIVNFNVDVTNAIFISSIMQKLQSVQSSAMLIVVDFVQMQISLFDLRLMLKDIRDITNESTDQAIACALVIVGKYPELGELPLLTMTSKSDIFLSSKVSLQRKQTAASQSMTGTRTSPRLLARLETSVSHQPGDPPLVTPPQVASRNQPSSTPRKTASVGKRPAKVQKTGGKDVIAELKRQIADLTNRLQRSEAPETRAMGSASSQQEEVDVPVQSMDRDRVSVPAQSSTVDLGENGNGSATQDDVRAVGSGDNAGPSGNDPDDPDEGGDDEGGDGYDRAGESDNDDDETDEVPIGEGGRAHDDLATQDVTLSSVNDEEEDLRPAVRNLSRSGKADRKNMTIEQFSGTTPVKAFDSCVRGWWGEFSKQLLQAQVMSNCRWSKLQCKGVFESSLTGDAREWFNSFRTYHPSVSLAECGHALIEEFKNPLSEQEIMRLLITERSGPVKRTANLQTDC</sequence>